<feature type="transmembrane region" description="Helical" evidence="1">
    <location>
        <begin position="20"/>
        <end position="45"/>
    </location>
</feature>
<feature type="transmembrane region" description="Helical" evidence="1">
    <location>
        <begin position="148"/>
        <end position="172"/>
    </location>
</feature>
<keyword evidence="1" id="KW-0812">Transmembrane</keyword>
<protein>
    <submittedName>
        <fullName evidence="2">DUF624 domain-containing protein</fullName>
    </submittedName>
</protein>
<dbReference type="EMBL" id="JBANBB010000001">
    <property type="protein sequence ID" value="MEK0305944.1"/>
    <property type="molecule type" value="Genomic_DNA"/>
</dbReference>
<feature type="transmembrane region" description="Helical" evidence="1">
    <location>
        <begin position="107"/>
        <end position="127"/>
    </location>
</feature>
<evidence type="ECO:0000313" key="2">
    <source>
        <dbReference type="EMBL" id="MEK0305944.1"/>
    </source>
</evidence>
<gene>
    <name evidence="2" type="ORF">V8P97_00405</name>
</gene>
<keyword evidence="3" id="KW-1185">Reference proteome</keyword>
<evidence type="ECO:0000313" key="3">
    <source>
        <dbReference type="Proteomes" id="UP001373159"/>
    </source>
</evidence>
<keyword evidence="1" id="KW-1133">Transmembrane helix</keyword>
<dbReference type="Proteomes" id="UP001373159">
    <property type="component" value="Unassembled WGS sequence"/>
</dbReference>
<reference evidence="2 3" key="1">
    <citation type="submission" date="2024-02" db="EMBL/GenBank/DDBJ databases">
        <title>Bifidobacterium honeyensis sp. nov., isolated from the comb honey.</title>
        <authorList>
            <person name="Liu W."/>
            <person name="Li Y."/>
        </authorList>
    </citation>
    <scope>NUCLEOTIDE SEQUENCE [LARGE SCALE GENOMIC DNA]</scope>
    <source>
        <strain evidence="2 3">IMAU50988</strain>
    </source>
</reference>
<sequence>MKAFRQDSPFNDFMSTLGDLAVVNMIWLVCCLPIVTIGASTSAMFDLVQGLRRQEDTHILSRFFRAFGRRFTTSLVLTLLYLTFIGLSAFDLWYASRAMEDTDLASLAYGVTLTLICLVLAGTAFVFPLASSGGLSAWKQVKRSARLALLHPLTALVMTALQVLPVLVSVLIPGGLPFTVFFWSIILTSASAWLDTVLMDRAGIGRG</sequence>
<evidence type="ECO:0000256" key="1">
    <source>
        <dbReference type="SAM" id="Phobius"/>
    </source>
</evidence>
<comment type="caution">
    <text evidence="2">The sequence shown here is derived from an EMBL/GenBank/DDBJ whole genome shotgun (WGS) entry which is preliminary data.</text>
</comment>
<proteinExistence type="predicted"/>
<dbReference type="RefSeq" id="WP_340468495.1">
    <property type="nucleotide sequence ID" value="NZ_JBANBB010000001.1"/>
</dbReference>
<accession>A0ABU8ZLY4</accession>
<organism evidence="2 3">
    <name type="scientific">Bifidobacterium favimelis</name>
    <dbReference type="NCBI Taxonomy" id="3122979"/>
    <lineage>
        <taxon>Bacteria</taxon>
        <taxon>Bacillati</taxon>
        <taxon>Actinomycetota</taxon>
        <taxon>Actinomycetes</taxon>
        <taxon>Bifidobacteriales</taxon>
        <taxon>Bifidobacteriaceae</taxon>
        <taxon>Bifidobacterium</taxon>
    </lineage>
</organism>
<dbReference type="InterPro" id="IPR006938">
    <property type="entry name" value="DUF624"/>
</dbReference>
<feature type="transmembrane region" description="Helical" evidence="1">
    <location>
        <begin position="71"/>
        <end position="95"/>
    </location>
</feature>
<dbReference type="Pfam" id="PF04854">
    <property type="entry name" value="DUF624"/>
    <property type="match status" value="1"/>
</dbReference>
<name>A0ABU8ZLY4_9BIFI</name>
<keyword evidence="1" id="KW-0472">Membrane</keyword>
<feature type="transmembrane region" description="Helical" evidence="1">
    <location>
        <begin position="178"/>
        <end position="198"/>
    </location>
</feature>